<dbReference type="GO" id="GO:0004560">
    <property type="term" value="F:alpha-L-fucosidase activity"/>
    <property type="evidence" value="ECO:0007669"/>
    <property type="project" value="TreeGrafter"/>
</dbReference>
<feature type="domain" description="NUDE" evidence="3">
    <location>
        <begin position="865"/>
        <end position="995"/>
    </location>
</feature>
<dbReference type="InterPro" id="IPR006964">
    <property type="entry name" value="NUDE_dom"/>
</dbReference>
<dbReference type="EMBL" id="AMCV02000005">
    <property type="protein sequence ID" value="TDZ23927.1"/>
    <property type="molecule type" value="Genomic_DNA"/>
</dbReference>
<organism evidence="6 7">
    <name type="scientific">Colletotrichum orbiculare (strain 104-T / ATCC 96160 / CBS 514.97 / LARS 414 / MAFF 240422)</name>
    <name type="common">Cucumber anthracnose fungus</name>
    <name type="synonym">Colletotrichum lagenarium</name>
    <dbReference type="NCBI Taxonomy" id="1213857"/>
    <lineage>
        <taxon>Eukaryota</taxon>
        <taxon>Fungi</taxon>
        <taxon>Dikarya</taxon>
        <taxon>Ascomycota</taxon>
        <taxon>Pezizomycotina</taxon>
        <taxon>Sordariomycetes</taxon>
        <taxon>Hypocreomycetidae</taxon>
        <taxon>Glomerellales</taxon>
        <taxon>Glomerellaceae</taxon>
        <taxon>Colletotrichum</taxon>
        <taxon>Colletotrichum orbiculare species complex</taxon>
    </lineage>
</organism>
<dbReference type="STRING" id="1213857.A0A484G313"/>
<feature type="coiled-coil region" evidence="1">
    <location>
        <begin position="760"/>
        <end position="928"/>
    </location>
</feature>
<reference evidence="7" key="2">
    <citation type="journal article" date="2019" name="Mol. Plant Microbe Interact.">
        <title>Genome sequence resources for four phytopathogenic fungi from the Colletotrichum orbiculare species complex.</title>
        <authorList>
            <person name="Gan P."/>
            <person name="Tsushima A."/>
            <person name="Narusaka M."/>
            <person name="Narusaka Y."/>
            <person name="Takano Y."/>
            <person name="Kubo Y."/>
            <person name="Shirasu K."/>
        </authorList>
    </citation>
    <scope>GENOME REANNOTATION</scope>
    <source>
        <strain evidence="7">104-T / ATCC 96160 / CBS 514.97 / LARS 414 / MAFF 240422</strain>
    </source>
</reference>
<dbReference type="InterPro" id="IPR054363">
    <property type="entry name" value="GH95_cat"/>
</dbReference>
<dbReference type="Gene3D" id="6.10.250.1080">
    <property type="match status" value="1"/>
</dbReference>
<dbReference type="Gene3D" id="1.50.10.10">
    <property type="match status" value="1"/>
</dbReference>
<sequence>MVLHTDPTHFGSDDDQPLRLHYPSPATEWSEALPIGNGRLGAMVHGRTTTELLQLNEDSVWYGGPQDRTPKDALRHLSKLRELIRGERHAEAEALVREAFFATPASMRHYEPLGTCILEFGHADNEVEGYRRWLSIQDAMICVGYRWKDTDFRREAIASFPHDVLAVRVSSSKPSRFVVRLDRVSEIEWETNEFLDAIDAKDDMIILSATPGGRNSNRLSIALGVSCDDDDGSVEALGNALVVHSSSCTIFIGAKTTFRAEDPERAAVADVTAAMKLSWDALVQHHREDYRSLFGRTSLRMWPDANHMPTNERIKNARDPGLVALYHNYGRYLLISCSRNSAKALPATLQGVWNPSFAPPWGSKYTININLQMNYWPAGPCNLVECAAPVLELLERMADRGRKTAQLISARPMDALNNMATCEELHGRAAPILEGCIEFLLDFLIPSACGRYLVTNPSLSPENTFLSESGKVGILCEGSAIDMTIVRIAFEKFLWSTNIHEQRDHPLRSKVDEAMRKLPGLPVSAKRLPPPYRNEIGPETRQEGSAVRLHRHNVRLIGDPINISVGRRVAGSDMRTEAQECICDGNGFMVCDAFATGDCTTIRQDEHVNGRNFDCDCRALPTSRDEADANNNSIPSILFCSSNSNLVARPFYPLFLDVHHLPTTTVQHLSRASIYSDSVDHPQSVSSFPLYSFGTSYLRPHLNPTLAASRDPKQHHHNNNHSAYGIRTTITTTIMAEPPSSPPSEATSSEDALAWYKSQYEVLEGELAEFRESSKELEQELEKDIEAAEKRERSLQQKAESLQFEVEEWKTKYKQAKTEANIAQNTLEKEITTLRDTNRSLQLKLRDIEVANDDFERQARNTSSSLEDLESKYNVAIERAVMMEEEIKLGEQERETLRIEAQRLREELADLKIEAELLQDKIKKQEARHLSAISTDMSVMSSPTFDKNNAGSPGSTASSPLVTTPPDSEALPAAKKSDLVEPPSPPMSDVSASVPRRIGPQDLVEEETY</sequence>
<dbReference type="GO" id="GO:0005975">
    <property type="term" value="P:carbohydrate metabolic process"/>
    <property type="evidence" value="ECO:0007669"/>
    <property type="project" value="InterPro"/>
</dbReference>
<dbReference type="SUPFAM" id="SSF57997">
    <property type="entry name" value="Tropomyosin"/>
    <property type="match status" value="1"/>
</dbReference>
<keyword evidence="1" id="KW-0175">Coiled coil</keyword>
<feature type="compositionally biased region" description="Polar residues" evidence="2">
    <location>
        <begin position="939"/>
        <end position="966"/>
    </location>
</feature>
<dbReference type="Pfam" id="PF22124">
    <property type="entry name" value="Glyco_hydro_95_cat"/>
    <property type="match status" value="2"/>
</dbReference>
<protein>
    <submittedName>
        <fullName evidence="6">Nuclear distribution protein nudE-like protein 1</fullName>
    </submittedName>
</protein>
<feature type="region of interest" description="Disordered" evidence="2">
    <location>
        <begin position="939"/>
        <end position="1009"/>
    </location>
</feature>
<comment type="caution">
    <text evidence="6">The sequence shown here is derived from an EMBL/GenBank/DDBJ whole genome shotgun (WGS) entry which is preliminary data.</text>
</comment>
<dbReference type="InterPro" id="IPR008928">
    <property type="entry name" value="6-hairpin_glycosidase_sf"/>
</dbReference>
<accession>A0A484G313</accession>
<dbReference type="SUPFAM" id="SSF48208">
    <property type="entry name" value="Six-hairpin glycosidases"/>
    <property type="match status" value="1"/>
</dbReference>
<evidence type="ECO:0000256" key="2">
    <source>
        <dbReference type="SAM" id="MobiDB-lite"/>
    </source>
</evidence>
<evidence type="ECO:0000313" key="7">
    <source>
        <dbReference type="Proteomes" id="UP000014480"/>
    </source>
</evidence>
<evidence type="ECO:0000259" key="5">
    <source>
        <dbReference type="Pfam" id="PF22124"/>
    </source>
</evidence>
<feature type="domain" description="Glycosyl hydrolase family 95 N-terminal" evidence="4">
    <location>
        <begin position="20"/>
        <end position="260"/>
    </location>
</feature>
<dbReference type="InterPro" id="IPR027414">
    <property type="entry name" value="GH95_N_dom"/>
</dbReference>
<dbReference type="AlphaFoldDB" id="A0A484G313"/>
<gene>
    <name evidence="6" type="ORF">Cob_v003436</name>
</gene>
<evidence type="ECO:0000313" key="6">
    <source>
        <dbReference type="EMBL" id="TDZ23927.1"/>
    </source>
</evidence>
<dbReference type="InterPro" id="IPR012341">
    <property type="entry name" value="6hp_glycosidase-like_sf"/>
</dbReference>
<evidence type="ECO:0000259" key="4">
    <source>
        <dbReference type="Pfam" id="PF14498"/>
    </source>
</evidence>
<proteinExistence type="predicted"/>
<dbReference type="OrthoDB" id="2848340at2759"/>
<dbReference type="Pfam" id="PF04880">
    <property type="entry name" value="NUDE_C"/>
    <property type="match status" value="1"/>
</dbReference>
<feature type="domain" description="Glycosyl hydrolase family 95 catalytic" evidence="5">
    <location>
        <begin position="278"/>
        <end position="408"/>
    </location>
</feature>
<feature type="region of interest" description="Disordered" evidence="2">
    <location>
        <begin position="704"/>
        <end position="724"/>
    </location>
</feature>
<dbReference type="Pfam" id="PF14498">
    <property type="entry name" value="Glyco_hyd_65N_2"/>
    <property type="match status" value="1"/>
</dbReference>
<dbReference type="Proteomes" id="UP000014480">
    <property type="component" value="Unassembled WGS sequence"/>
</dbReference>
<evidence type="ECO:0000259" key="3">
    <source>
        <dbReference type="Pfam" id="PF04880"/>
    </source>
</evidence>
<feature type="domain" description="Glycosyl hydrolase family 95 catalytic" evidence="5">
    <location>
        <begin position="425"/>
        <end position="524"/>
    </location>
</feature>
<keyword evidence="7" id="KW-1185">Reference proteome</keyword>
<reference evidence="7" key="1">
    <citation type="journal article" date="2013" name="New Phytol.">
        <title>Comparative genomic and transcriptomic analyses reveal the hemibiotrophic stage shift of Colletotrichum fungi.</title>
        <authorList>
            <person name="Gan P."/>
            <person name="Ikeda K."/>
            <person name="Irieda H."/>
            <person name="Narusaka M."/>
            <person name="O'Connell R.J."/>
            <person name="Narusaka Y."/>
            <person name="Takano Y."/>
            <person name="Kubo Y."/>
            <person name="Shirasu K."/>
        </authorList>
    </citation>
    <scope>NUCLEOTIDE SEQUENCE [LARGE SCALE GENOMIC DNA]</scope>
    <source>
        <strain evidence="7">104-T / ATCC 96160 / CBS 514.97 / LARS 414 / MAFF 240422</strain>
    </source>
</reference>
<dbReference type="PANTHER" id="PTHR31084">
    <property type="entry name" value="ALPHA-L-FUCOSIDASE 2"/>
    <property type="match status" value="1"/>
</dbReference>
<dbReference type="PANTHER" id="PTHR31084:SF18">
    <property type="entry name" value="GLYCOSYL HYDROLASE FAMILY 95 N-TERMINAL DOMAIN-CONTAINING PROTEIN"/>
    <property type="match status" value="1"/>
</dbReference>
<dbReference type="Gene3D" id="2.70.98.50">
    <property type="entry name" value="putative glycoside hydrolase family protein from bacillus halodurans"/>
    <property type="match status" value="1"/>
</dbReference>
<name>A0A484G313_COLOR</name>
<evidence type="ECO:0000256" key="1">
    <source>
        <dbReference type="SAM" id="Coils"/>
    </source>
</evidence>